<comment type="caution">
    <text evidence="1">The sequence shown here is derived from an EMBL/GenBank/DDBJ whole genome shotgun (WGS) entry which is preliminary data.</text>
</comment>
<dbReference type="PROSITE" id="PS00018">
    <property type="entry name" value="EF_HAND_1"/>
    <property type="match status" value="1"/>
</dbReference>
<protein>
    <recommendedName>
        <fullName evidence="3">EF-hand domain-containing protein</fullName>
    </recommendedName>
</protein>
<organism evidence="1 2">
    <name type="scientific">Tritrichomonas musculus</name>
    <dbReference type="NCBI Taxonomy" id="1915356"/>
    <lineage>
        <taxon>Eukaryota</taxon>
        <taxon>Metamonada</taxon>
        <taxon>Parabasalia</taxon>
        <taxon>Tritrichomonadida</taxon>
        <taxon>Tritrichomonadidae</taxon>
        <taxon>Tritrichomonas</taxon>
    </lineage>
</organism>
<evidence type="ECO:0008006" key="3">
    <source>
        <dbReference type="Google" id="ProtNLM"/>
    </source>
</evidence>
<evidence type="ECO:0000313" key="2">
    <source>
        <dbReference type="Proteomes" id="UP001470230"/>
    </source>
</evidence>
<sequence length="377" mass="45236">MEVDKANINILKDLQQLIIEFLDNDSDNQINFHEIKDFIEKAKIQEDQYKLSFLLHMISIISNNHHRSTNFFEKIFSILDYLSLSIKKYFSSSELFDIFEDNKKTLLFLVKKELIIIDTSIIKKMSKGKYFYRGYLYYFSPEIKQVTSDQSMEDLPDDFEEKREIGENDSYICQLIRNDNIKEFISYHIKTNCCFYESLPKSKYETNTFLIDYTNYIEYAAFFGSIDIFNYIVNQNVYLPPSLWLFAIHSQNSDLIHKLEELGVIPSDETYNECFIESIKCHHNYIANYFLQNYIQEDELIFFKNEQFIKYFNFSFFEKNIFNYSNIGLFIKYDYLIVVQLLLEYIDIDVNSEIINNQKIILITFAYFIVSCHFRKI</sequence>
<name>A0ABR2H1Z2_9EUKA</name>
<evidence type="ECO:0000313" key="1">
    <source>
        <dbReference type="EMBL" id="KAK8840180.1"/>
    </source>
</evidence>
<accession>A0ABR2H1Z2</accession>
<dbReference type="InterPro" id="IPR018247">
    <property type="entry name" value="EF_Hand_1_Ca_BS"/>
</dbReference>
<dbReference type="Proteomes" id="UP001470230">
    <property type="component" value="Unassembled WGS sequence"/>
</dbReference>
<gene>
    <name evidence="1" type="ORF">M9Y10_031120</name>
</gene>
<dbReference type="SUPFAM" id="SSF48403">
    <property type="entry name" value="Ankyrin repeat"/>
    <property type="match status" value="1"/>
</dbReference>
<dbReference type="EMBL" id="JAPFFF010000048">
    <property type="protein sequence ID" value="KAK8840180.1"/>
    <property type="molecule type" value="Genomic_DNA"/>
</dbReference>
<dbReference type="InterPro" id="IPR036770">
    <property type="entry name" value="Ankyrin_rpt-contain_sf"/>
</dbReference>
<reference evidence="1 2" key="1">
    <citation type="submission" date="2024-04" db="EMBL/GenBank/DDBJ databases">
        <title>Tritrichomonas musculus Genome.</title>
        <authorList>
            <person name="Alves-Ferreira E."/>
            <person name="Grigg M."/>
            <person name="Lorenzi H."/>
            <person name="Galac M."/>
        </authorList>
    </citation>
    <scope>NUCLEOTIDE SEQUENCE [LARGE SCALE GENOMIC DNA]</scope>
    <source>
        <strain evidence="1 2">EAF2021</strain>
    </source>
</reference>
<proteinExistence type="predicted"/>
<keyword evidence="2" id="KW-1185">Reference proteome</keyword>